<feature type="binding site" evidence="4">
    <location>
        <begin position="1016"/>
        <end position="1023"/>
    </location>
    <ligand>
        <name>ATP</name>
        <dbReference type="ChEBI" id="CHEBI:30616"/>
    </ligand>
</feature>
<dbReference type="Gene3D" id="2.60.200.20">
    <property type="match status" value="1"/>
</dbReference>
<evidence type="ECO:0000256" key="5">
    <source>
        <dbReference type="SAM" id="MobiDB-lite"/>
    </source>
</evidence>
<dbReference type="InterPro" id="IPR050206">
    <property type="entry name" value="FtsK/SpoIIIE/SftA"/>
</dbReference>
<feature type="binding site" evidence="4">
    <location>
        <begin position="691"/>
        <end position="698"/>
    </location>
    <ligand>
        <name>ATP</name>
        <dbReference type="ChEBI" id="CHEBI:30616"/>
    </ligand>
</feature>
<organism evidence="9 10">
    <name type="scientific">Microbacterium album</name>
    <dbReference type="NCBI Taxonomy" id="2053191"/>
    <lineage>
        <taxon>Bacteria</taxon>
        <taxon>Bacillati</taxon>
        <taxon>Actinomycetota</taxon>
        <taxon>Actinomycetes</taxon>
        <taxon>Micrococcales</taxon>
        <taxon>Microbacteriaceae</taxon>
        <taxon>Microbacterium</taxon>
    </lineage>
</organism>
<feature type="domain" description="FtsK" evidence="8">
    <location>
        <begin position="673"/>
        <end position="861"/>
    </location>
</feature>
<evidence type="ECO:0000313" key="9">
    <source>
        <dbReference type="EMBL" id="GGH42234.1"/>
    </source>
</evidence>
<evidence type="ECO:0000256" key="3">
    <source>
        <dbReference type="ARBA" id="ARBA00022840"/>
    </source>
</evidence>
<protein>
    <submittedName>
        <fullName evidence="9">Cell division protein FtsK</fullName>
    </submittedName>
</protein>
<keyword evidence="10" id="KW-1185">Reference proteome</keyword>
<evidence type="ECO:0000259" key="8">
    <source>
        <dbReference type="PROSITE" id="PS50901"/>
    </source>
</evidence>
<keyword evidence="2 4" id="KW-0547">Nucleotide-binding</keyword>
<gene>
    <name evidence="9" type="ORF">GCM10010921_15330</name>
</gene>
<dbReference type="InterPro" id="IPR002543">
    <property type="entry name" value="FtsK_dom"/>
</dbReference>
<dbReference type="PANTHER" id="PTHR22683">
    <property type="entry name" value="SPORULATION PROTEIN RELATED"/>
    <property type="match status" value="1"/>
</dbReference>
<dbReference type="RefSeq" id="WP_188755687.1">
    <property type="nucleotide sequence ID" value="NZ_BMJY01000005.1"/>
</dbReference>
<dbReference type="SMART" id="SM00382">
    <property type="entry name" value="AAA"/>
    <property type="match status" value="3"/>
</dbReference>
<feature type="domain" description="FHA" evidence="7">
    <location>
        <begin position="121"/>
        <end position="169"/>
    </location>
</feature>
<dbReference type="SUPFAM" id="SSF52540">
    <property type="entry name" value="P-loop containing nucleoside triphosphate hydrolases"/>
    <property type="match status" value="2"/>
</dbReference>
<reference evidence="9" key="1">
    <citation type="journal article" date="2014" name="Int. J. Syst. Evol. Microbiol.">
        <title>Complete genome sequence of Corynebacterium casei LMG S-19264T (=DSM 44701T), isolated from a smear-ripened cheese.</title>
        <authorList>
            <consortium name="US DOE Joint Genome Institute (JGI-PGF)"/>
            <person name="Walter F."/>
            <person name="Albersmeier A."/>
            <person name="Kalinowski J."/>
            <person name="Ruckert C."/>
        </authorList>
    </citation>
    <scope>NUCLEOTIDE SEQUENCE</scope>
    <source>
        <strain evidence="9">CGMCC 1.15794</strain>
    </source>
</reference>
<comment type="caution">
    <text evidence="9">The sequence shown here is derived from an EMBL/GenBank/DDBJ whole genome shotgun (WGS) entry which is preliminary data.</text>
</comment>
<dbReference type="PANTHER" id="PTHR22683:SF1">
    <property type="entry name" value="TYPE VII SECRETION SYSTEM PROTEIN ESSC"/>
    <property type="match status" value="1"/>
</dbReference>
<feature type="domain" description="FtsK" evidence="8">
    <location>
        <begin position="998"/>
        <end position="1192"/>
    </location>
</feature>
<dbReference type="InterPro" id="IPR003593">
    <property type="entry name" value="AAA+_ATPase"/>
</dbReference>
<dbReference type="Gene3D" id="3.40.50.300">
    <property type="entry name" value="P-loop containing nucleotide triphosphate hydrolases"/>
    <property type="match status" value="4"/>
</dbReference>
<dbReference type="CDD" id="cd01127">
    <property type="entry name" value="TrwB_TraG_TraD_VirD4"/>
    <property type="match status" value="1"/>
</dbReference>
<dbReference type="InterPro" id="IPR027417">
    <property type="entry name" value="P-loop_NTPase"/>
</dbReference>
<dbReference type="InterPro" id="IPR000253">
    <property type="entry name" value="FHA_dom"/>
</dbReference>
<feature type="region of interest" description="Disordered" evidence="5">
    <location>
        <begin position="879"/>
        <end position="908"/>
    </location>
</feature>
<sequence length="1474" mass="156672">MRIKLTLRRAERPVDLVVTADATATVGDVARALHDADPLSSAPTGEALTLTVSDAGAGPAAARVLDPATTLAESGLLSGASVALSRSVSHIARGSRPAVAQLRVTSGPDAGREFALPAGATVIGRDHDADVRLSDPMVSKRHARLNVAETIEIIDLNSANGVIVGGDLVGRAPLSASDIVVLGDTSLCVVPLQQPPQSASTPQIEHVRSPRVVPHYPGVEILAPTPPRVPQRQRFPLVALLAPLVMGAVLWALMQQLVGVVMMAMSPLLLIAGFVDQGLTSRRELKAQRKVFAESMLRTQESLEKARDEERRARLAELPTCAELQEDARRLGSLLWTERPELPAFLALNLGNGTVASRNELVLPATQDTLPEYWEQLTGLQQAYASIDRVPVVVELRSVGSLGVAGPAAAAWSVARSAVFQVAARHSPAEVVLAGIVGPTARDEWEWLKWLPHTSSPHSPLDAAHLADSRGAASTLLAQIEGLIDARLDGAPAPRGPFDTRSNEDTPDPVVPSVVLVVDSATVADRARLTRVAERGPDAGVHVIWCAPRVEQLPGACRAFVLADAPAADGVVGQVRQGARTAPVALETLDAATAERLARHLAPVVDAGVPVADDSDLPRSVSYPSLAGLELLESAESVLERWRQNNSLAPRDGSPRPRRKAGNLRAVVGHAGTEPFTLDLRSDGPHALVGGTTGSGKSEFLQSWVLGMAAAHSPERVTFLFVDYKGGAAFADCVDLPHSVGLVTDLSPHLVRRALTSLRAELRHREHLLNQKGAKDLITLEKTGDPDCPPSLVIVVDEFAALVQEVPEFVDGVVDVAQRGRSLGLHLVLATQRPAGVIRENLRANTNLRIALRMADEDDSTDILGDRMAAYFDSSVPGRGAAKRGPGRITSFQTGYVGGRTTGEPPKPRIDIAELDFGGHAAWEIPQVESHEDADTGPSDIERIVSTVRRAAGDAQVDAPRRPWLESLAPIYNLRRLPNPRTDERLPLGVLDEPERQEQPTAFYEPDRDGNLAIFGTGGSGKSTALRSLVVAAAATTRNGGPTHVYGLDFSSRGLAMLDGLPHVGAVVAGDDEERVIRTIRMLRDIVDERAVRYAAVRAGSIGEYRTLANAPDEPRILLLVDGIGAFKEQYEFGPANLSPWFTAFAQIAADGRPRGVHVVVTADRPNALPTSIASTVQRRIVLRMAHEDEYLMLGVPKDVLGPASPPGRGVLDDNELQIAILGESGNVAVQARELQQLGASLERRGIVRPAPVRRLPERVGLAELPVGAPGAPVVGLDDVTLGAAVLRARGTLLVAGPPQSGRTTALATIAGALERSDPETRLVLLAARRSTLSRLRWHAVAEGPGAALVLAQELTGRIEAGEGGRYAILIDGLADFSATEAETDLDRLVRTAAREEHFVVAESETSTWAQAYLLSQPFRAGRSGILLAPGELDGDTLLGTPLGRLRRADFPPGRGFLIGGGRAVKAQLAVAEW</sequence>
<dbReference type="Pfam" id="PF01580">
    <property type="entry name" value="FtsK_SpoIIIE"/>
    <property type="match status" value="2"/>
</dbReference>
<dbReference type="Proteomes" id="UP000657592">
    <property type="component" value="Unassembled WGS sequence"/>
</dbReference>
<dbReference type="GO" id="GO:0005524">
    <property type="term" value="F:ATP binding"/>
    <property type="evidence" value="ECO:0007669"/>
    <property type="project" value="UniProtKB-UniRule"/>
</dbReference>
<keyword evidence="6" id="KW-0812">Transmembrane</keyword>
<accession>A0A917IF38</accession>
<dbReference type="GO" id="GO:0003677">
    <property type="term" value="F:DNA binding"/>
    <property type="evidence" value="ECO:0007669"/>
    <property type="project" value="InterPro"/>
</dbReference>
<dbReference type="GO" id="GO:0051301">
    <property type="term" value="P:cell division"/>
    <property type="evidence" value="ECO:0007669"/>
    <property type="project" value="UniProtKB-KW"/>
</dbReference>
<dbReference type="SUPFAM" id="SSF49879">
    <property type="entry name" value="SMAD/FHA domain"/>
    <property type="match status" value="1"/>
</dbReference>
<proteinExistence type="predicted"/>
<dbReference type="CDD" id="cd00060">
    <property type="entry name" value="FHA"/>
    <property type="match status" value="1"/>
</dbReference>
<reference evidence="9" key="2">
    <citation type="submission" date="2020-09" db="EMBL/GenBank/DDBJ databases">
        <authorList>
            <person name="Sun Q."/>
            <person name="Zhou Y."/>
        </authorList>
    </citation>
    <scope>NUCLEOTIDE SEQUENCE</scope>
    <source>
        <strain evidence="9">CGMCC 1.15794</strain>
    </source>
</reference>
<keyword evidence="6" id="KW-0472">Membrane</keyword>
<evidence type="ECO:0000256" key="6">
    <source>
        <dbReference type="SAM" id="Phobius"/>
    </source>
</evidence>
<evidence type="ECO:0000313" key="10">
    <source>
        <dbReference type="Proteomes" id="UP000657592"/>
    </source>
</evidence>
<evidence type="ECO:0000256" key="1">
    <source>
        <dbReference type="ARBA" id="ARBA00022553"/>
    </source>
</evidence>
<evidence type="ECO:0000256" key="4">
    <source>
        <dbReference type="PROSITE-ProRule" id="PRU00289"/>
    </source>
</evidence>
<dbReference type="InterPro" id="IPR008984">
    <property type="entry name" value="SMAD_FHA_dom_sf"/>
</dbReference>
<dbReference type="PROSITE" id="PS50006">
    <property type="entry name" value="FHA_DOMAIN"/>
    <property type="match status" value="1"/>
</dbReference>
<keyword evidence="9" id="KW-0131">Cell cycle</keyword>
<evidence type="ECO:0000256" key="2">
    <source>
        <dbReference type="ARBA" id="ARBA00022741"/>
    </source>
</evidence>
<feature type="region of interest" description="Disordered" evidence="5">
    <location>
        <begin position="491"/>
        <end position="510"/>
    </location>
</feature>
<feature type="transmembrane region" description="Helical" evidence="6">
    <location>
        <begin position="235"/>
        <end position="254"/>
    </location>
</feature>
<keyword evidence="6" id="KW-1133">Transmembrane helix</keyword>
<dbReference type="EMBL" id="BMJY01000005">
    <property type="protein sequence ID" value="GGH42234.1"/>
    <property type="molecule type" value="Genomic_DNA"/>
</dbReference>
<keyword evidence="3 4" id="KW-0067">ATP-binding</keyword>
<dbReference type="Pfam" id="PF16697">
    <property type="entry name" value="Yop-YscD_cpl"/>
    <property type="match status" value="1"/>
</dbReference>
<dbReference type="InterPro" id="IPR032030">
    <property type="entry name" value="YscD_cytoplasmic_dom"/>
</dbReference>
<keyword evidence="1" id="KW-0597">Phosphoprotein</keyword>
<keyword evidence="9" id="KW-0132">Cell division</keyword>
<name>A0A917IF38_9MICO</name>
<evidence type="ECO:0000259" key="7">
    <source>
        <dbReference type="PROSITE" id="PS50006"/>
    </source>
</evidence>
<dbReference type="SMART" id="SM00240">
    <property type="entry name" value="FHA"/>
    <property type="match status" value="1"/>
</dbReference>
<dbReference type="PROSITE" id="PS50901">
    <property type="entry name" value="FTSK"/>
    <property type="match status" value="2"/>
</dbReference>